<evidence type="ECO:0000313" key="10">
    <source>
        <dbReference type="Proteomes" id="UP000002754"/>
    </source>
</evidence>
<keyword evidence="3 6" id="KW-0812">Transmembrane</keyword>
<dbReference type="RefSeq" id="WP_003320525.1">
    <property type="nucleotide sequence ID" value="NZ_ALPT02000072.1"/>
</dbReference>
<dbReference type="STRING" id="1218173.BALCAV_0217485"/>
<dbReference type="AlphaFoldDB" id="A0A094WHI1"/>
<evidence type="ECO:0000259" key="7">
    <source>
        <dbReference type="Pfam" id="PF12698"/>
    </source>
</evidence>
<dbReference type="EMBL" id="ALPT02000072">
    <property type="protein sequence ID" value="KGA96236.1"/>
    <property type="molecule type" value="Genomic_DNA"/>
</dbReference>
<feature type="transmembrane region" description="Helical" evidence="6">
    <location>
        <begin position="175"/>
        <end position="197"/>
    </location>
</feature>
<dbReference type="PANTHER" id="PTHR30294:SF29">
    <property type="entry name" value="MULTIDRUG ABC TRANSPORTER PERMEASE YBHS-RELATED"/>
    <property type="match status" value="1"/>
</dbReference>
<gene>
    <name evidence="9" type="ORF">AJ85_09345</name>
    <name evidence="8" type="ORF">BALCAV_0217485</name>
</gene>
<evidence type="ECO:0000313" key="11">
    <source>
        <dbReference type="Proteomes" id="UP000297014"/>
    </source>
</evidence>
<dbReference type="Pfam" id="PF12698">
    <property type="entry name" value="ABC2_membrane_3"/>
    <property type="match status" value="1"/>
</dbReference>
<keyword evidence="2" id="KW-1003">Cell membrane</keyword>
<evidence type="ECO:0000313" key="9">
    <source>
        <dbReference type="EMBL" id="THG90674.1"/>
    </source>
</evidence>
<dbReference type="PANTHER" id="PTHR30294">
    <property type="entry name" value="MEMBRANE COMPONENT OF ABC TRANSPORTER YHHJ-RELATED"/>
    <property type="match status" value="1"/>
</dbReference>
<feature type="domain" description="ABC-2 type transporter transmembrane" evidence="7">
    <location>
        <begin position="46"/>
        <end position="223"/>
    </location>
</feature>
<sequence>MTIFQYALKRSFSNKTNMLFLMLAPVVCIFLPAAEYWPLLPFGYQYFGILILFVSMRLTSIILEDRTRGVVKRLAVAPITHFQYLSQNLLAYFIIMVIQSFVVVYGGLIYGQELYQPFLLFGLFLSFSLMALAFALAWISFFRSKETSFLIFISMISLFALLGGLLIPIEMMPDVLARLAVIFPTYWLMEGLNWIVIGEDLSDFLLVNGMLILYAVIFLILGSIRRIQ</sequence>
<reference evidence="9 11" key="2">
    <citation type="submission" date="2014-01" db="EMBL/GenBank/DDBJ databases">
        <title>Draft genome sequencing of Bacillus alcalophilus CGMCC 1.3604.</title>
        <authorList>
            <person name="Yang J."/>
            <person name="Diao L."/>
            <person name="Yang S."/>
        </authorList>
    </citation>
    <scope>NUCLEOTIDE SEQUENCE [LARGE SCALE GENOMIC DNA]</scope>
    <source>
        <strain evidence="9 11">CGMCC 1.3604</strain>
    </source>
</reference>
<dbReference type="InterPro" id="IPR013525">
    <property type="entry name" value="ABC2_TM"/>
</dbReference>
<dbReference type="GO" id="GO:0005886">
    <property type="term" value="C:plasma membrane"/>
    <property type="evidence" value="ECO:0007669"/>
    <property type="project" value="UniProtKB-SubCell"/>
</dbReference>
<keyword evidence="4 6" id="KW-1133">Transmembrane helix</keyword>
<reference evidence="8 10" key="1">
    <citation type="journal article" date="2014" name="Genome Announc.">
        <title>Draft Genome Sequence of Bacillus alcalophilus AV1934, a Classic Alkaliphile Isolated from Human Feces in 1934.</title>
        <authorList>
            <person name="Attie O."/>
            <person name="Jayaprakash A."/>
            <person name="Shah H."/>
            <person name="Paulsen I.T."/>
            <person name="Morino M."/>
            <person name="Takahashi Y."/>
            <person name="Narumi I."/>
            <person name="Sachidanandam R."/>
            <person name="Satoh K."/>
            <person name="Ito M."/>
            <person name="Krulwich T.A."/>
        </authorList>
    </citation>
    <scope>NUCLEOTIDE SEQUENCE [LARGE SCALE GENOMIC DNA]</scope>
    <source>
        <strain evidence="8 10">AV1934</strain>
    </source>
</reference>
<comment type="caution">
    <text evidence="8">The sequence shown here is derived from an EMBL/GenBank/DDBJ whole genome shotgun (WGS) entry which is preliminary data.</text>
</comment>
<dbReference type="InterPro" id="IPR051449">
    <property type="entry name" value="ABC-2_transporter_component"/>
</dbReference>
<evidence type="ECO:0000256" key="3">
    <source>
        <dbReference type="ARBA" id="ARBA00022692"/>
    </source>
</evidence>
<name>A0A094WHI1_ALKAL</name>
<dbReference type="GO" id="GO:0140359">
    <property type="term" value="F:ABC-type transporter activity"/>
    <property type="evidence" value="ECO:0007669"/>
    <property type="project" value="InterPro"/>
</dbReference>
<feature type="transmembrane region" description="Helical" evidence="6">
    <location>
        <begin position="43"/>
        <end position="63"/>
    </location>
</feature>
<feature type="transmembrane region" description="Helical" evidence="6">
    <location>
        <begin position="149"/>
        <end position="169"/>
    </location>
</feature>
<dbReference type="Proteomes" id="UP000002754">
    <property type="component" value="Unassembled WGS sequence"/>
</dbReference>
<evidence type="ECO:0000256" key="5">
    <source>
        <dbReference type="ARBA" id="ARBA00023136"/>
    </source>
</evidence>
<feature type="transmembrane region" description="Helical" evidence="6">
    <location>
        <begin position="89"/>
        <end position="112"/>
    </location>
</feature>
<evidence type="ECO:0000256" key="6">
    <source>
        <dbReference type="SAM" id="Phobius"/>
    </source>
</evidence>
<comment type="subcellular location">
    <subcellularLocation>
        <location evidence="1">Cell membrane</location>
        <topology evidence="1">Multi-pass membrane protein</topology>
    </subcellularLocation>
</comment>
<evidence type="ECO:0000256" key="2">
    <source>
        <dbReference type="ARBA" id="ARBA00022475"/>
    </source>
</evidence>
<dbReference type="eggNOG" id="COG1511">
    <property type="taxonomic scope" value="Bacteria"/>
</dbReference>
<proteinExistence type="predicted"/>
<keyword evidence="5 6" id="KW-0472">Membrane</keyword>
<feature type="transmembrane region" description="Helical" evidence="6">
    <location>
        <begin position="204"/>
        <end position="224"/>
    </location>
</feature>
<dbReference type="Proteomes" id="UP000297014">
    <property type="component" value="Unassembled WGS sequence"/>
</dbReference>
<accession>A0A094WHI1</accession>
<keyword evidence="10" id="KW-1185">Reference proteome</keyword>
<evidence type="ECO:0000256" key="4">
    <source>
        <dbReference type="ARBA" id="ARBA00022989"/>
    </source>
</evidence>
<protein>
    <submittedName>
        <fullName evidence="8">Multidrug ABC transporter permease</fullName>
    </submittedName>
</protein>
<organism evidence="8 10">
    <name type="scientific">Alkalihalobacillus alcalophilus ATCC 27647 = CGMCC 1.3604</name>
    <dbReference type="NCBI Taxonomy" id="1218173"/>
    <lineage>
        <taxon>Bacteria</taxon>
        <taxon>Bacillati</taxon>
        <taxon>Bacillota</taxon>
        <taxon>Bacilli</taxon>
        <taxon>Bacillales</taxon>
        <taxon>Bacillaceae</taxon>
        <taxon>Alkalihalobacillus</taxon>
    </lineage>
</organism>
<evidence type="ECO:0000256" key="1">
    <source>
        <dbReference type="ARBA" id="ARBA00004651"/>
    </source>
</evidence>
<dbReference type="OrthoDB" id="266913at2"/>
<feature type="transmembrane region" description="Helical" evidence="6">
    <location>
        <begin position="18"/>
        <end position="37"/>
    </location>
</feature>
<evidence type="ECO:0000313" key="8">
    <source>
        <dbReference type="EMBL" id="KGA96236.1"/>
    </source>
</evidence>
<feature type="transmembrane region" description="Helical" evidence="6">
    <location>
        <begin position="118"/>
        <end position="142"/>
    </location>
</feature>
<dbReference type="EMBL" id="JALP01000125">
    <property type="protein sequence ID" value="THG90674.1"/>
    <property type="molecule type" value="Genomic_DNA"/>
</dbReference>